<accession>A0A9N9CR24</accession>
<evidence type="ECO:0000256" key="5">
    <source>
        <dbReference type="ARBA" id="ARBA00023157"/>
    </source>
</evidence>
<feature type="disulfide bond" evidence="8">
    <location>
        <begin position="376"/>
        <end position="405"/>
    </location>
</feature>
<feature type="active site" evidence="6">
    <location>
        <position position="309"/>
    </location>
</feature>
<evidence type="ECO:0000313" key="10">
    <source>
        <dbReference type="EMBL" id="CAG8608990.1"/>
    </source>
</evidence>
<dbReference type="Pfam" id="PF01532">
    <property type="entry name" value="Glyco_hydro_47"/>
    <property type="match status" value="1"/>
</dbReference>
<evidence type="ECO:0000256" key="1">
    <source>
        <dbReference type="ARBA" id="ARBA00001913"/>
    </source>
</evidence>
<reference evidence="10" key="1">
    <citation type="submission" date="2021-06" db="EMBL/GenBank/DDBJ databases">
        <authorList>
            <person name="Kallberg Y."/>
            <person name="Tangrot J."/>
            <person name="Rosling A."/>
        </authorList>
    </citation>
    <scope>NUCLEOTIDE SEQUENCE</scope>
    <source>
        <strain evidence="10">BR232B</strain>
    </source>
</reference>
<dbReference type="SUPFAM" id="SSF48225">
    <property type="entry name" value="Seven-hairpin glycosidases"/>
    <property type="match status" value="1"/>
</dbReference>
<keyword evidence="7" id="KW-0479">Metal-binding</keyword>
<feature type="active site" description="Proton donor" evidence="6">
    <location>
        <position position="419"/>
    </location>
</feature>
<sequence>MSVTKFPRLTTKIRLAVLLALICFVLALQLSGLTRIRQRLGLSYEFPSSLGPAYPPIERRLGEGVILKNVSHLPRIQFDFSQIKESRLEREDRERRRKSVKDGFIHAWNGYKKCAWGHDEIRPVSCQPNDPFAGWGATLVDSLDTLFIMGLKDQFDEAVEHLKKVDFTKADDPISLFETVIRYLGGLLSAYELSGEPLLLQKAIYLAEALTPAFSTPSGIPFNRWHMNKGYENIWSTRYAILAEAGTLQLEFMKLAEITGNSTYFHLVQKIIDTLDRAEKRIPGLYPLSIDTETGTFTSETISFGALGDSFYEYLLKQHLYVGGALDQYRRMYNESVNGMIQYLVKEGHYAGKRELLFLGQLSYEQYIRKMEHLTCFVPGMVAMGAKILNRPSDLEIAEGLAESCYWAYNSTMSGIGPEDFRFDIAGQPETMPPEANGVYKLRPETIESLFILYRITGDKIYQDKGWAIWQAIQKHCKTEWAYSGLRNVMVEDTVQNDNMESFFLAETLKYLYLLFSPPNVISLDTYVLNTEAHPLLRLYHTQPHAA</sequence>
<dbReference type="PANTHER" id="PTHR11742">
    <property type="entry name" value="MANNOSYL-OLIGOSACCHARIDE ALPHA-1,2-MANNOSIDASE-RELATED"/>
    <property type="match status" value="1"/>
</dbReference>
<dbReference type="GO" id="GO:0005783">
    <property type="term" value="C:endoplasmic reticulum"/>
    <property type="evidence" value="ECO:0007669"/>
    <property type="project" value="TreeGrafter"/>
</dbReference>
<dbReference type="Proteomes" id="UP000789739">
    <property type="component" value="Unassembled WGS sequence"/>
</dbReference>
<evidence type="ECO:0000256" key="3">
    <source>
        <dbReference type="ARBA" id="ARBA00007658"/>
    </source>
</evidence>
<dbReference type="EC" id="3.2.1.-" evidence="9"/>
<keyword evidence="5 8" id="KW-1015">Disulfide bond</keyword>
<dbReference type="OrthoDB" id="8118055at2759"/>
<comment type="caution">
    <text evidence="10">The sequence shown here is derived from an EMBL/GenBank/DDBJ whole genome shotgun (WGS) entry which is preliminary data.</text>
</comment>
<dbReference type="EMBL" id="CAJVPI010001360">
    <property type="protein sequence ID" value="CAG8608990.1"/>
    <property type="molecule type" value="Genomic_DNA"/>
</dbReference>
<dbReference type="GO" id="GO:0005975">
    <property type="term" value="P:carbohydrate metabolic process"/>
    <property type="evidence" value="ECO:0007669"/>
    <property type="project" value="InterPro"/>
</dbReference>
<feature type="active site" description="Proton donor" evidence="6">
    <location>
        <position position="178"/>
    </location>
</feature>
<comment type="similarity">
    <text evidence="3 9">Belongs to the glycosyl hydrolase 47 family.</text>
</comment>
<evidence type="ECO:0000256" key="9">
    <source>
        <dbReference type="RuleBase" id="RU361193"/>
    </source>
</evidence>
<comment type="cofactor">
    <cofactor evidence="1 7">
        <name>Ca(2+)</name>
        <dbReference type="ChEBI" id="CHEBI:29108"/>
    </cofactor>
</comment>
<dbReference type="GO" id="GO:0004571">
    <property type="term" value="F:mannosyl-oligosaccharide 1,2-alpha-mannosidase activity"/>
    <property type="evidence" value="ECO:0007669"/>
    <property type="project" value="InterPro"/>
</dbReference>
<gene>
    <name evidence="10" type="ORF">PBRASI_LOCUS8061</name>
</gene>
<dbReference type="InterPro" id="IPR001382">
    <property type="entry name" value="Glyco_hydro_47"/>
</dbReference>
<dbReference type="InterPro" id="IPR036026">
    <property type="entry name" value="Seven-hairpin_glycosidases"/>
</dbReference>
<feature type="active site" evidence="6">
    <location>
        <position position="445"/>
    </location>
</feature>
<evidence type="ECO:0000256" key="2">
    <source>
        <dbReference type="ARBA" id="ARBA00004922"/>
    </source>
</evidence>
<dbReference type="PRINTS" id="PR00747">
    <property type="entry name" value="GLYHDRLASE47"/>
</dbReference>
<dbReference type="InterPro" id="IPR050749">
    <property type="entry name" value="Glycosyl_Hydrolase_47"/>
</dbReference>
<dbReference type="Gene3D" id="1.50.10.10">
    <property type="match status" value="1"/>
</dbReference>
<dbReference type="GO" id="GO:0036503">
    <property type="term" value="P:ERAD pathway"/>
    <property type="evidence" value="ECO:0007669"/>
    <property type="project" value="UniProtKB-ARBA"/>
</dbReference>
<dbReference type="GO" id="GO:0016020">
    <property type="term" value="C:membrane"/>
    <property type="evidence" value="ECO:0007669"/>
    <property type="project" value="InterPro"/>
</dbReference>
<protein>
    <recommendedName>
        <fullName evidence="9">alpha-1,2-Mannosidase</fullName>
        <ecNumber evidence="9">3.2.1.-</ecNumber>
    </recommendedName>
</protein>
<keyword evidence="7" id="KW-0106">Calcium</keyword>
<evidence type="ECO:0000313" key="11">
    <source>
        <dbReference type="Proteomes" id="UP000789739"/>
    </source>
</evidence>
<dbReference type="PANTHER" id="PTHR11742:SF103">
    <property type="entry name" value="ENDOPLASMIC RETICULUM MANNOSIDASE MNL2-RELATED"/>
    <property type="match status" value="1"/>
</dbReference>
<keyword evidence="9" id="KW-0326">Glycosidase</keyword>
<dbReference type="GO" id="GO:0005509">
    <property type="term" value="F:calcium ion binding"/>
    <property type="evidence" value="ECO:0007669"/>
    <property type="project" value="InterPro"/>
</dbReference>
<keyword evidence="11" id="KW-1185">Reference proteome</keyword>
<name>A0A9N9CR24_9GLOM</name>
<feature type="binding site" evidence="7">
    <location>
        <position position="531"/>
    </location>
    <ligand>
        <name>Ca(2+)</name>
        <dbReference type="ChEBI" id="CHEBI:29108"/>
    </ligand>
</feature>
<proteinExistence type="inferred from homology"/>
<evidence type="ECO:0000256" key="7">
    <source>
        <dbReference type="PIRSR" id="PIRSR601382-2"/>
    </source>
</evidence>
<organism evidence="10 11">
    <name type="scientific">Paraglomus brasilianum</name>
    <dbReference type="NCBI Taxonomy" id="144538"/>
    <lineage>
        <taxon>Eukaryota</taxon>
        <taxon>Fungi</taxon>
        <taxon>Fungi incertae sedis</taxon>
        <taxon>Mucoromycota</taxon>
        <taxon>Glomeromycotina</taxon>
        <taxon>Glomeromycetes</taxon>
        <taxon>Paraglomerales</taxon>
        <taxon>Paraglomeraceae</taxon>
        <taxon>Paraglomus</taxon>
    </lineage>
</organism>
<dbReference type="InterPro" id="IPR012341">
    <property type="entry name" value="6hp_glycosidase-like_sf"/>
</dbReference>
<evidence type="ECO:0000256" key="6">
    <source>
        <dbReference type="PIRSR" id="PIRSR601382-1"/>
    </source>
</evidence>
<comment type="pathway">
    <text evidence="2">Protein modification; protein glycosylation.</text>
</comment>
<dbReference type="AlphaFoldDB" id="A0A9N9CR24"/>
<keyword evidence="4 9" id="KW-0378">Hydrolase</keyword>
<evidence type="ECO:0000256" key="8">
    <source>
        <dbReference type="PIRSR" id="PIRSR601382-3"/>
    </source>
</evidence>
<evidence type="ECO:0000256" key="4">
    <source>
        <dbReference type="ARBA" id="ARBA00022801"/>
    </source>
</evidence>